<evidence type="ECO:0000256" key="3">
    <source>
        <dbReference type="ARBA" id="ARBA00005745"/>
    </source>
</evidence>
<keyword evidence="12 16" id="KW-0472">Membrane</keyword>
<dbReference type="GO" id="GO:0015627">
    <property type="term" value="C:type II protein secretion system complex"/>
    <property type="evidence" value="ECO:0007669"/>
    <property type="project" value="InterPro"/>
</dbReference>
<keyword evidence="6" id="KW-0997">Cell inner membrane</keyword>
<evidence type="ECO:0000313" key="18">
    <source>
        <dbReference type="EMBL" id="SFC94402.1"/>
    </source>
</evidence>
<dbReference type="InterPro" id="IPR042094">
    <property type="entry name" value="T2SS_GspF_sf"/>
</dbReference>
<evidence type="ECO:0000256" key="7">
    <source>
        <dbReference type="ARBA" id="ARBA00022692"/>
    </source>
</evidence>
<reference evidence="18 19" key="1">
    <citation type="submission" date="2016-10" db="EMBL/GenBank/DDBJ databases">
        <authorList>
            <person name="de Groot N.N."/>
        </authorList>
    </citation>
    <scope>NUCLEOTIDE SEQUENCE [LARGE SCALE GENOMIC DNA]</scope>
    <source>
        <strain evidence="18 19">HL3</strain>
    </source>
</reference>
<dbReference type="GO" id="GO:0005886">
    <property type="term" value="C:plasma membrane"/>
    <property type="evidence" value="ECO:0007669"/>
    <property type="project" value="UniProtKB-SubCell"/>
</dbReference>
<keyword evidence="10" id="KW-0653">Protein transport</keyword>
<dbReference type="RefSeq" id="WP_093426867.1">
    <property type="nucleotide sequence ID" value="NZ_FOMJ01000001.1"/>
</dbReference>
<dbReference type="FunFam" id="1.20.81.30:FF:000001">
    <property type="entry name" value="Type II secretion system protein F"/>
    <property type="match status" value="2"/>
</dbReference>
<keyword evidence="4 14" id="KW-0813">Transport</keyword>
<evidence type="ECO:0000256" key="11">
    <source>
        <dbReference type="ARBA" id="ARBA00022989"/>
    </source>
</evidence>
<sequence>MAAFEYTALDPRGREKKGVLEGDTARQIRGRLRDQGWSPVTVEAVEESRSSSSRRPRLQFQRGLSGNDLAVITRQLATLVSSGMPVESALATVGEQSERMRVRRVVLGVRSRILEGYGLAEALAAFPRVFPDLYRATVAAGEHAGHLDAILERLADYTENSQAVGQKLMVALIYPVLVSLVAVGVVVVLLAYVVPEVVRVFEGMDQQLPLLTRLLIGLSDGVRAWGPLAGLLLAVGAAGAAWALRREGPRMRFDRSLLRLPLAGRIIRALNAARFARTLAILAGAGVPVLDGLRIAAEVVRNRAMRAAVEEAARRVREGSAINKALAASGFFPPLTIHLVASGEASGRLEAMLERAADAQEKELEGFTAALMGLLEPILILVMGGVVLVIVLAILLPIFDMNQLVG</sequence>
<keyword evidence="5" id="KW-1003">Cell membrane</keyword>
<dbReference type="PRINTS" id="PR00812">
    <property type="entry name" value="BCTERIALGSPF"/>
</dbReference>
<keyword evidence="7 14" id="KW-0812">Transmembrane</keyword>
<feature type="transmembrane region" description="Helical" evidence="16">
    <location>
        <begin position="171"/>
        <end position="194"/>
    </location>
</feature>
<evidence type="ECO:0000256" key="13">
    <source>
        <dbReference type="ARBA" id="ARBA00030750"/>
    </source>
</evidence>
<evidence type="ECO:0000313" key="19">
    <source>
        <dbReference type="Proteomes" id="UP000198611"/>
    </source>
</evidence>
<dbReference type="GO" id="GO:0015628">
    <property type="term" value="P:protein secretion by the type II secretion system"/>
    <property type="evidence" value="ECO:0007669"/>
    <property type="project" value="InterPro"/>
</dbReference>
<organism evidence="18 19">
    <name type="scientific">Thiohalospira halophila DSM 15071</name>
    <dbReference type="NCBI Taxonomy" id="1123397"/>
    <lineage>
        <taxon>Bacteria</taxon>
        <taxon>Pseudomonadati</taxon>
        <taxon>Pseudomonadota</taxon>
        <taxon>Gammaproteobacteria</taxon>
        <taxon>Thiohalospirales</taxon>
        <taxon>Thiohalospiraceae</taxon>
        <taxon>Thiohalospira</taxon>
    </lineage>
</organism>
<dbReference type="NCBIfam" id="TIGR02120">
    <property type="entry name" value="GspF"/>
    <property type="match status" value="1"/>
</dbReference>
<evidence type="ECO:0000256" key="6">
    <source>
        <dbReference type="ARBA" id="ARBA00022519"/>
    </source>
</evidence>
<evidence type="ECO:0000256" key="1">
    <source>
        <dbReference type="ARBA" id="ARBA00002684"/>
    </source>
</evidence>
<dbReference type="InterPro" id="IPR003004">
    <property type="entry name" value="GspF/PilC"/>
</dbReference>
<evidence type="ECO:0000256" key="16">
    <source>
        <dbReference type="SAM" id="Phobius"/>
    </source>
</evidence>
<evidence type="ECO:0000256" key="4">
    <source>
        <dbReference type="ARBA" id="ARBA00022448"/>
    </source>
</evidence>
<evidence type="ECO:0000256" key="9">
    <source>
        <dbReference type="ARBA" id="ARBA00022837"/>
    </source>
</evidence>
<feature type="transmembrane region" description="Helical" evidence="16">
    <location>
        <begin position="224"/>
        <end position="244"/>
    </location>
</feature>
<dbReference type="AlphaFoldDB" id="A0A1I1NAX9"/>
<dbReference type="PROSITE" id="PS00874">
    <property type="entry name" value="T2SP_F"/>
    <property type="match status" value="1"/>
</dbReference>
<dbReference type="InterPro" id="IPR011850">
    <property type="entry name" value="T2SS_GspF"/>
</dbReference>
<comment type="function">
    <text evidence="1">Component of the type II secretion system inner membrane complex required for the energy-dependent secretion of extracellular factors such as proteases and toxins from the periplasm.</text>
</comment>
<comment type="similarity">
    <text evidence="3 14">Belongs to the GSP F family.</text>
</comment>
<dbReference type="PANTHER" id="PTHR30012:SF0">
    <property type="entry name" value="TYPE II SECRETION SYSTEM PROTEIN F-RELATED"/>
    <property type="match status" value="1"/>
</dbReference>
<keyword evidence="19" id="KW-1185">Reference proteome</keyword>
<feature type="compositionally biased region" description="Basic and acidic residues" evidence="15">
    <location>
        <begin position="11"/>
        <end position="25"/>
    </location>
</feature>
<evidence type="ECO:0000256" key="12">
    <source>
        <dbReference type="ARBA" id="ARBA00023136"/>
    </source>
</evidence>
<evidence type="ECO:0000256" key="14">
    <source>
        <dbReference type="RuleBase" id="RU003923"/>
    </source>
</evidence>
<evidence type="ECO:0000256" key="5">
    <source>
        <dbReference type="ARBA" id="ARBA00022475"/>
    </source>
</evidence>
<feature type="domain" description="Type II secretion system protein GspF" evidence="17">
    <location>
        <begin position="275"/>
        <end position="397"/>
    </location>
</feature>
<dbReference type="InterPro" id="IPR001992">
    <property type="entry name" value="T2SS_GspF/T4SS_PilC_CS"/>
</dbReference>
<accession>A0A1I1NAX9</accession>
<protein>
    <recommendedName>
        <fullName evidence="13">General secretion pathway protein F</fullName>
    </recommendedName>
</protein>
<dbReference type="OrthoDB" id="9805682at2"/>
<evidence type="ECO:0000256" key="2">
    <source>
        <dbReference type="ARBA" id="ARBA00004429"/>
    </source>
</evidence>
<proteinExistence type="inferred from homology"/>
<dbReference type="STRING" id="1123397.SAMN05660831_00176"/>
<comment type="subcellular location">
    <subcellularLocation>
        <location evidence="2 14">Cell inner membrane</location>
        <topology evidence="2 14">Multi-pass membrane protein</topology>
    </subcellularLocation>
</comment>
<keyword evidence="8" id="KW-0479">Metal-binding</keyword>
<evidence type="ECO:0000256" key="8">
    <source>
        <dbReference type="ARBA" id="ARBA00022723"/>
    </source>
</evidence>
<evidence type="ECO:0000256" key="15">
    <source>
        <dbReference type="SAM" id="MobiDB-lite"/>
    </source>
</evidence>
<dbReference type="Gene3D" id="1.20.81.30">
    <property type="entry name" value="Type II secretion system (T2SS), domain F"/>
    <property type="match status" value="2"/>
</dbReference>
<dbReference type="Pfam" id="PF00482">
    <property type="entry name" value="T2SSF"/>
    <property type="match status" value="2"/>
</dbReference>
<keyword evidence="11 16" id="KW-1133">Transmembrane helix</keyword>
<keyword evidence="9" id="KW-0106">Calcium</keyword>
<feature type="transmembrane region" description="Helical" evidence="16">
    <location>
        <begin position="378"/>
        <end position="399"/>
    </location>
</feature>
<dbReference type="Proteomes" id="UP000198611">
    <property type="component" value="Unassembled WGS sequence"/>
</dbReference>
<dbReference type="GO" id="GO:0046872">
    <property type="term" value="F:metal ion binding"/>
    <property type="evidence" value="ECO:0007669"/>
    <property type="project" value="UniProtKB-KW"/>
</dbReference>
<evidence type="ECO:0000259" key="17">
    <source>
        <dbReference type="Pfam" id="PF00482"/>
    </source>
</evidence>
<feature type="region of interest" description="Disordered" evidence="15">
    <location>
        <begin position="1"/>
        <end position="25"/>
    </location>
</feature>
<dbReference type="InterPro" id="IPR018076">
    <property type="entry name" value="T2SS_GspF_dom"/>
</dbReference>
<dbReference type="PANTHER" id="PTHR30012">
    <property type="entry name" value="GENERAL SECRETION PATHWAY PROTEIN"/>
    <property type="match status" value="1"/>
</dbReference>
<name>A0A1I1NAX9_9GAMM</name>
<gene>
    <name evidence="18" type="ORF">SAMN05660831_00176</name>
</gene>
<dbReference type="EMBL" id="FOMJ01000001">
    <property type="protein sequence ID" value="SFC94402.1"/>
    <property type="molecule type" value="Genomic_DNA"/>
</dbReference>
<feature type="domain" description="Type II secretion system protein GspF" evidence="17">
    <location>
        <begin position="73"/>
        <end position="195"/>
    </location>
</feature>
<evidence type="ECO:0000256" key="10">
    <source>
        <dbReference type="ARBA" id="ARBA00022927"/>
    </source>
</evidence>